<keyword evidence="2" id="KW-0813">Transport</keyword>
<feature type="domain" description="Ion transport" evidence="18">
    <location>
        <begin position="692"/>
        <end position="923"/>
    </location>
</feature>
<feature type="transmembrane region" description="Helical" evidence="17">
    <location>
        <begin position="266"/>
        <end position="290"/>
    </location>
</feature>
<feature type="domain" description="Ion transport" evidence="18">
    <location>
        <begin position="1466"/>
        <end position="1712"/>
    </location>
</feature>
<keyword evidence="13" id="KW-0407">Ion channel</keyword>
<dbReference type="STRING" id="1314674.A0A0D7BBW4"/>
<dbReference type="EMBL" id="KN880538">
    <property type="protein sequence ID" value="KIY67001.1"/>
    <property type="molecule type" value="Genomic_DNA"/>
</dbReference>
<feature type="transmembrane region" description="Helical" evidence="17">
    <location>
        <begin position="1584"/>
        <end position="1611"/>
    </location>
</feature>
<dbReference type="Pfam" id="PF00520">
    <property type="entry name" value="Ion_trans"/>
    <property type="match status" value="4"/>
</dbReference>
<dbReference type="Gene3D" id="1.10.287.70">
    <property type="match status" value="4"/>
</dbReference>
<evidence type="ECO:0000256" key="17">
    <source>
        <dbReference type="SAM" id="Phobius"/>
    </source>
</evidence>
<feature type="transmembrane region" description="Helical" evidence="17">
    <location>
        <begin position="585"/>
        <end position="602"/>
    </location>
</feature>
<evidence type="ECO:0000313" key="20">
    <source>
        <dbReference type="Proteomes" id="UP000054007"/>
    </source>
</evidence>
<feature type="transmembrane region" description="Helical" evidence="17">
    <location>
        <begin position="1208"/>
        <end position="1231"/>
    </location>
</feature>
<dbReference type="GO" id="GO:0005891">
    <property type="term" value="C:voltage-gated calcium channel complex"/>
    <property type="evidence" value="ECO:0007669"/>
    <property type="project" value="TreeGrafter"/>
</dbReference>
<evidence type="ECO:0000256" key="14">
    <source>
        <dbReference type="ARBA" id="ARBA00061395"/>
    </source>
</evidence>
<dbReference type="Proteomes" id="UP000054007">
    <property type="component" value="Unassembled WGS sequence"/>
</dbReference>
<gene>
    <name evidence="19" type="ORF">CYLTODRAFT_376891</name>
</gene>
<keyword evidence="8" id="KW-0851">Voltage-gated channel</keyword>
<keyword evidence="3" id="KW-1003">Cell membrane</keyword>
<evidence type="ECO:0000256" key="13">
    <source>
        <dbReference type="ARBA" id="ARBA00023303"/>
    </source>
</evidence>
<feature type="region of interest" description="Disordered" evidence="16">
    <location>
        <begin position="1921"/>
        <end position="1954"/>
    </location>
</feature>
<feature type="domain" description="Ion transport" evidence="18">
    <location>
        <begin position="1129"/>
        <end position="1415"/>
    </location>
</feature>
<organism evidence="19 20">
    <name type="scientific">Cylindrobasidium torrendii FP15055 ss-10</name>
    <dbReference type="NCBI Taxonomy" id="1314674"/>
    <lineage>
        <taxon>Eukaryota</taxon>
        <taxon>Fungi</taxon>
        <taxon>Dikarya</taxon>
        <taxon>Basidiomycota</taxon>
        <taxon>Agaricomycotina</taxon>
        <taxon>Agaricomycetes</taxon>
        <taxon>Agaricomycetidae</taxon>
        <taxon>Agaricales</taxon>
        <taxon>Marasmiineae</taxon>
        <taxon>Physalacriaceae</taxon>
        <taxon>Cylindrobasidium</taxon>
    </lineage>
</organism>
<feature type="transmembrane region" description="Helical" evidence="17">
    <location>
        <begin position="425"/>
        <end position="444"/>
    </location>
</feature>
<evidence type="ECO:0000256" key="4">
    <source>
        <dbReference type="ARBA" id="ARBA00022568"/>
    </source>
</evidence>
<dbReference type="GO" id="GO:0008331">
    <property type="term" value="F:high voltage-gated calcium channel activity"/>
    <property type="evidence" value="ECO:0007669"/>
    <property type="project" value="TreeGrafter"/>
</dbReference>
<dbReference type="PANTHER" id="PTHR45628">
    <property type="entry name" value="VOLTAGE-DEPENDENT CALCIUM CHANNEL TYPE A SUBUNIT ALPHA-1"/>
    <property type="match status" value="1"/>
</dbReference>
<feature type="transmembrane region" description="Helical" evidence="17">
    <location>
        <begin position="721"/>
        <end position="740"/>
    </location>
</feature>
<feature type="transmembrane region" description="Helical" evidence="17">
    <location>
        <begin position="225"/>
        <end position="246"/>
    </location>
</feature>
<dbReference type="FunFam" id="1.10.287.70:FF:000093">
    <property type="entry name" value="Calcium channel subunit Cch1"/>
    <property type="match status" value="1"/>
</dbReference>
<proteinExistence type="inferred from homology"/>
<keyword evidence="5" id="KW-0107">Calcium channel</keyword>
<keyword evidence="10" id="KW-0406">Ion transport</keyword>
<feature type="transmembrane region" description="Helical" evidence="17">
    <location>
        <begin position="614"/>
        <end position="640"/>
    </location>
</feature>
<evidence type="ECO:0000256" key="11">
    <source>
        <dbReference type="ARBA" id="ARBA00023136"/>
    </source>
</evidence>
<reference evidence="19 20" key="1">
    <citation type="journal article" date="2015" name="Fungal Genet. Biol.">
        <title>Evolution of novel wood decay mechanisms in Agaricales revealed by the genome sequences of Fistulina hepatica and Cylindrobasidium torrendii.</title>
        <authorList>
            <person name="Floudas D."/>
            <person name="Held B.W."/>
            <person name="Riley R."/>
            <person name="Nagy L.G."/>
            <person name="Koehler G."/>
            <person name="Ransdell A.S."/>
            <person name="Younus H."/>
            <person name="Chow J."/>
            <person name="Chiniquy J."/>
            <person name="Lipzen A."/>
            <person name="Tritt A."/>
            <person name="Sun H."/>
            <person name="Haridas S."/>
            <person name="LaButti K."/>
            <person name="Ohm R.A."/>
            <person name="Kues U."/>
            <person name="Blanchette R.A."/>
            <person name="Grigoriev I.V."/>
            <person name="Minto R.E."/>
            <person name="Hibbett D.S."/>
        </authorList>
    </citation>
    <scope>NUCLEOTIDE SEQUENCE [LARGE SCALE GENOMIC DNA]</scope>
    <source>
        <strain evidence="19 20">FP15055 ss-10</strain>
    </source>
</reference>
<evidence type="ECO:0000256" key="10">
    <source>
        <dbReference type="ARBA" id="ARBA00023065"/>
    </source>
</evidence>
<feature type="region of interest" description="Disordered" evidence="16">
    <location>
        <begin position="1"/>
        <end position="84"/>
    </location>
</feature>
<feature type="domain" description="Ion transport" evidence="18">
    <location>
        <begin position="415"/>
        <end position="651"/>
    </location>
</feature>
<keyword evidence="9 17" id="KW-1133">Transmembrane helix</keyword>
<feature type="region of interest" description="Disordered" evidence="16">
    <location>
        <begin position="1987"/>
        <end position="2010"/>
    </location>
</feature>
<evidence type="ECO:0000313" key="19">
    <source>
        <dbReference type="EMBL" id="KIY67001.1"/>
    </source>
</evidence>
<sequence>MNISRSSSTSAVDLSVTTAGRSAPQSPSLDPPQEARRRSWSKVDDGQDPLSIELRDAPARYTVTDDPFDSDDTDPYAYSSTNGRYATMQAGPSTATLIRQRDSTASDADDVHLTAGRDGDPEATVTPRRRTLRYSASPSPLRRTGTAIKSVSQGFRRMSLRVVNLANSGLERLDGDDGVLEQKEEDLPDLRKEIPIRGRTLCCLGPDSIIRLALYRALVYPLTEIAILLCIILNAVVLTIQAAPSLHYEGDRPPRVRGFFHEWEDYVLFGIFIFYTLEAIARICVSGFLFDPEVPASSIFHMFSMKADHTTAVDTTAADPGLSRQYSLSRLNRNMMRPFILRGQTLSSDEPKNTVQQVKEKAMHAVQLSQSYSQDSKPPTFIAQLNPFSSRKSDYMALPFQLSVRHATAKTARNIPYLRHSWSRIDLLAIVGFWTSFILATLGVEHGSHHIGIFRAFSVLRTARLLTVTTGTTTIMHSLKTALPLLTSVAYFVLFAMILFSIIGIQSFQGSLRRTCFLTGTQGVDEIQLSSQFCGGYINPENMTIMSYIDSNGDHGPTAKGYICPLGLECRVTENPEDNVQSFDTIYYAALQVVVVASANGWTPLMYSMIDSEYFVSALFFIICIIILNFWLINLFVAVITNTFSAIRKETSKSAFGAGETAKIVDDQEEWQNHSDPRHRNRQNLAKTIYDYTEWCWVLLALVSLTLQATRTVEVSDTHEMIMYFGELAITIAFDAEIVLRIIASLPDWRNFFWRGRNNLDLFLVIGTSIIQIPVIKNSAVYPWMTVLQLMRFYRVILVVPRMKPLLLTVFGNVYGLTNMTLFLITINYVAALFAVQLLRGDFAEGKEVDFAHLYNAFLCVYQVFSSENWTDVLYGASGAGTIVGQTVVVVLFVSLWMLFANFIVMQMFIAVINENFDVAEESKKGKQVSNYYATTHDVGQIGAAAWMRKLNPYRWVRADPVKVKVENLPSDLILPMQKSFVQDYSAPQTPLPTRPGDARTHKGRHYANKSLKALHGIFAGTPQSQDVPLATIKTYTKDEHDADDEETERHLELLASLHNEAVAPEVYQNENAYERRAQKADFIRDHPTYDKTFWIFSQKNILRKAAQKLVMPANGERIFGTPQSPVAHTIFQLLVFLTVIAGLIVEIIASPLYRREYWANNGDVQWAWFDIAEIAFGFTLLLEFLIKICADGFLFTPNAYARSIWNLIDLGILAGLLVNVVTGLIVIGGVSRLTRSLKALRVLRFVTLFDATRKSFQSLIISGAARIMDAAVLAMLYMIPYAVWGLNIFVGKLNRCNDDSVAGQAECVGEYTTNVLDDNNFGFIAPRVWDNPAPSTKFSFDTFKASLLILFEIVSLEGWIDAMWVASAITGPNLQPETNASQVNALFFLIYNLLGGVIILTLFVSIIIGNFRSKTGTALLTGPQREWIDLKKLITRQRPSKRPQTRPTWAVRAWCYDRAVHKHGWWARGMLFLYVLHVIALMTQTYTNQAVADTLRNDFFLVLTVIYLIDVCVRFFGMGWRSFRSNGWNLFDIVSSVGTLATTLIVRFQDSGFAVQQLQKLFLVSISFKLVQRTNSLNKLFKTVMASLVAILNLLVLWIIFFMFFAILYVEVFGLTKWGSGENWNMNYSSVANALVMLSFMSTGEGWNQYMHDYAVEYPRCTNTSANHADSDCGSVAWAFTLFIAWNVMSMYIFLNLFTGVVVENFSYVFQTSGGAKSITREEMRSFKKVWAEFANPKTGYLERNRFAAFFSRLSGVFEVRIYPPEYRVQNVLAATRTDEWSKEDCGVDIAKLSKVLDQVDYAAIQKRKALYSRVYHEASVTHNGLGISFTGMLTLLAHHKLIVDHEALVLHDLVARTHTNKLVTDLVNLDRVRSLLRSISYRRRFLKHLESKRRMERAMTVNSYSPDMDIPSIVVDQMPTTPPPSTRDIASLSMDGGSLPGSPSPSQQRFYHHSPDVSLASGMGLQRSSRRISDISMLGTSDFGAGRNSTSSMLSTEDDEFFSTPSTHNSMWGDLLSEAVREEENR</sequence>
<feature type="compositionally biased region" description="Basic and acidic residues" evidence="16">
    <location>
        <begin position="100"/>
        <end position="120"/>
    </location>
</feature>
<accession>A0A0D7BBW4</accession>
<feature type="transmembrane region" description="Helical" evidence="17">
    <location>
        <begin position="1466"/>
        <end position="1488"/>
    </location>
</feature>
<dbReference type="Gene3D" id="1.20.120.350">
    <property type="entry name" value="Voltage-gated potassium channels. Chain C"/>
    <property type="match status" value="4"/>
</dbReference>
<keyword evidence="6 17" id="KW-0812">Transmembrane</keyword>
<dbReference type="PANTHER" id="PTHR45628:SF7">
    <property type="entry name" value="VOLTAGE-DEPENDENT CALCIUM CHANNEL TYPE A SUBUNIT ALPHA-1"/>
    <property type="match status" value="1"/>
</dbReference>
<keyword evidence="7" id="KW-0106">Calcium</keyword>
<keyword evidence="4" id="KW-0109">Calcium transport</keyword>
<feature type="transmembrane region" description="Helical" evidence="17">
    <location>
        <begin position="1500"/>
        <end position="1518"/>
    </location>
</feature>
<evidence type="ECO:0000256" key="16">
    <source>
        <dbReference type="SAM" id="MobiDB-lite"/>
    </source>
</evidence>
<evidence type="ECO:0000256" key="9">
    <source>
        <dbReference type="ARBA" id="ARBA00022989"/>
    </source>
</evidence>
<feature type="transmembrane region" description="Helical" evidence="17">
    <location>
        <begin position="883"/>
        <end position="905"/>
    </location>
</feature>
<evidence type="ECO:0000256" key="7">
    <source>
        <dbReference type="ARBA" id="ARBA00022837"/>
    </source>
</evidence>
<keyword evidence="12" id="KW-0325">Glycoprotein</keyword>
<dbReference type="InterPro" id="IPR005821">
    <property type="entry name" value="Ion_trans_dom"/>
</dbReference>
<dbReference type="InterPro" id="IPR050599">
    <property type="entry name" value="VDCC_alpha-1_subunit"/>
</dbReference>
<feature type="transmembrane region" description="Helical" evidence="17">
    <location>
        <begin position="1271"/>
        <end position="1291"/>
    </location>
</feature>
<keyword evidence="11 17" id="KW-0472">Membrane</keyword>
<feature type="transmembrane region" description="Helical" evidence="17">
    <location>
        <begin position="482"/>
        <end position="505"/>
    </location>
</feature>
<dbReference type="InterPro" id="IPR027359">
    <property type="entry name" value="Volt_channel_dom_sf"/>
</dbReference>
<feature type="transmembrane region" description="Helical" evidence="17">
    <location>
        <begin position="1348"/>
        <end position="1367"/>
    </location>
</feature>
<evidence type="ECO:0000259" key="18">
    <source>
        <dbReference type="Pfam" id="PF00520"/>
    </source>
</evidence>
<keyword evidence="20" id="KW-1185">Reference proteome</keyword>
<feature type="transmembrane region" description="Helical" evidence="17">
    <location>
        <begin position="1166"/>
        <end position="1187"/>
    </location>
</feature>
<feature type="compositionally biased region" description="Polar residues" evidence="16">
    <location>
        <begin position="1"/>
        <end position="28"/>
    </location>
</feature>
<comment type="subcellular location">
    <subcellularLocation>
        <location evidence="1">Cell membrane</location>
        <topology evidence="1">Multi-pass membrane protein</topology>
    </subcellularLocation>
</comment>
<evidence type="ECO:0000256" key="5">
    <source>
        <dbReference type="ARBA" id="ARBA00022673"/>
    </source>
</evidence>
<feature type="transmembrane region" description="Helical" evidence="17">
    <location>
        <begin position="760"/>
        <end position="776"/>
    </location>
</feature>
<evidence type="ECO:0000256" key="6">
    <source>
        <dbReference type="ARBA" id="ARBA00022692"/>
    </source>
</evidence>
<evidence type="ECO:0000256" key="2">
    <source>
        <dbReference type="ARBA" id="ARBA00022448"/>
    </source>
</evidence>
<feature type="compositionally biased region" description="Basic and acidic residues" evidence="16">
    <location>
        <begin position="33"/>
        <end position="45"/>
    </location>
</feature>
<evidence type="ECO:0000256" key="12">
    <source>
        <dbReference type="ARBA" id="ARBA00023180"/>
    </source>
</evidence>
<name>A0A0D7BBW4_9AGAR</name>
<feature type="transmembrane region" description="Helical" evidence="17">
    <location>
        <begin position="1677"/>
        <end position="1699"/>
    </location>
</feature>
<dbReference type="SUPFAM" id="SSF81324">
    <property type="entry name" value="Voltage-gated potassium channels"/>
    <property type="match status" value="4"/>
</dbReference>
<evidence type="ECO:0000256" key="15">
    <source>
        <dbReference type="ARBA" id="ARBA00067459"/>
    </source>
</evidence>
<protein>
    <recommendedName>
        <fullName evidence="15">Calcium-channel protein CCH1</fullName>
    </recommendedName>
</protein>
<feature type="transmembrane region" description="Helical" evidence="17">
    <location>
        <begin position="1134"/>
        <end position="1154"/>
    </location>
</feature>
<evidence type="ECO:0000256" key="1">
    <source>
        <dbReference type="ARBA" id="ARBA00004651"/>
    </source>
</evidence>
<feature type="region of interest" description="Disordered" evidence="16">
    <location>
        <begin position="100"/>
        <end position="125"/>
    </location>
</feature>
<dbReference type="GO" id="GO:0098703">
    <property type="term" value="P:calcium ion import across plasma membrane"/>
    <property type="evidence" value="ECO:0007669"/>
    <property type="project" value="TreeGrafter"/>
</dbReference>
<evidence type="ECO:0000256" key="3">
    <source>
        <dbReference type="ARBA" id="ARBA00022475"/>
    </source>
</evidence>
<dbReference type="OrthoDB" id="416585at2759"/>
<feature type="transmembrane region" description="Helical" evidence="17">
    <location>
        <begin position="1387"/>
        <end position="1409"/>
    </location>
</feature>
<evidence type="ECO:0000256" key="8">
    <source>
        <dbReference type="ARBA" id="ARBA00022882"/>
    </source>
</evidence>
<comment type="similarity">
    <text evidence="14">Belongs to the calcium channel alpha-1 subunit (TC 1.A.1.11) family.</text>
</comment>
<feature type="compositionally biased region" description="Low complexity" evidence="16">
    <location>
        <begin position="1933"/>
        <end position="1948"/>
    </location>
</feature>